<keyword evidence="2" id="KW-1185">Reference proteome</keyword>
<gene>
    <name evidence="1" type="ORF">BN9_097510</name>
</gene>
<dbReference type="Proteomes" id="UP000053237">
    <property type="component" value="Unassembled WGS sequence"/>
</dbReference>
<dbReference type="EMBL" id="CAIX01000236">
    <property type="protein sequence ID" value="CCI10397.1"/>
    <property type="molecule type" value="Genomic_DNA"/>
</dbReference>
<evidence type="ECO:0000313" key="2">
    <source>
        <dbReference type="Proteomes" id="UP000053237"/>
    </source>
</evidence>
<sequence>MFSIGQLSDNFRTKGNSLIESQHRLIALTICHRYGWIHSITDQSVIWKPAHSPRLVRTDMLPQLLRSSLARDLTRSGIVLVSHYQEMLNISAIFPSNIKFDNIFRYTWSFGLYAEHYAPVHPRKDGAFVNQFLTKFVKPNASRIKLWRLIVTLIFFCSFPSTIGVGRNTSSTLSNKHKKKIWQQERRWARNVFAGMLMGEDLVQFESRVHVSLSYQAHGAICRKLFSTSEFDVSYFAIGTSSTSNWSRSKITIDISLRFIVRFNQIVQAIHSMRGHTPPRLNRSPQEFYQLVLSIFNDCLQIVCFRNIFGASKNLFAFSIHRHIHCMSDIQSMVTY</sequence>
<protein>
    <submittedName>
        <fullName evidence="1">Uncharacterized protein</fullName>
    </submittedName>
</protein>
<name>A0A024FTY7_9STRA</name>
<reference evidence="1 2" key="1">
    <citation type="submission" date="2012-05" db="EMBL/GenBank/DDBJ databases">
        <title>Recombination and specialization in a pathogen metapopulation.</title>
        <authorList>
            <person name="Gardiner A."/>
            <person name="Kemen E."/>
            <person name="Schultz-Larsen T."/>
            <person name="MacLean D."/>
            <person name="Van Oosterhout C."/>
            <person name="Jones J.D.G."/>
        </authorList>
    </citation>
    <scope>NUCLEOTIDE SEQUENCE [LARGE SCALE GENOMIC DNA]</scope>
    <source>
        <strain evidence="1 2">Ac Nc2</strain>
    </source>
</reference>
<proteinExistence type="predicted"/>
<dbReference type="AlphaFoldDB" id="A0A024FTY7"/>
<organism evidence="1 2">
    <name type="scientific">Albugo candida</name>
    <dbReference type="NCBI Taxonomy" id="65357"/>
    <lineage>
        <taxon>Eukaryota</taxon>
        <taxon>Sar</taxon>
        <taxon>Stramenopiles</taxon>
        <taxon>Oomycota</taxon>
        <taxon>Peronosporomycetes</taxon>
        <taxon>Albuginales</taxon>
        <taxon>Albuginaceae</taxon>
        <taxon>Albugo</taxon>
    </lineage>
</organism>
<dbReference type="InParanoid" id="A0A024FTY7"/>
<evidence type="ECO:0000313" key="1">
    <source>
        <dbReference type="EMBL" id="CCI10397.1"/>
    </source>
</evidence>
<comment type="caution">
    <text evidence="1">The sequence shown here is derived from an EMBL/GenBank/DDBJ whole genome shotgun (WGS) entry which is preliminary data.</text>
</comment>
<accession>A0A024FTY7</accession>